<evidence type="ECO:0000256" key="6">
    <source>
        <dbReference type="ARBA" id="ARBA00023004"/>
    </source>
</evidence>
<evidence type="ECO:0000256" key="5">
    <source>
        <dbReference type="ARBA" id="ARBA00022692"/>
    </source>
</evidence>
<evidence type="ECO:0000256" key="1">
    <source>
        <dbReference type="ARBA" id="ARBA00004571"/>
    </source>
</evidence>
<reference evidence="13 14" key="1">
    <citation type="submission" date="2015-11" db="EMBL/GenBank/DDBJ databases">
        <title>A Two-component Flavoprotein Monooxygenase System MeaXY Responsible for para-Hydroxylation of 2-Methyl-6-ethylaniline and 2,6-Diethylaniline in Sphingobium baderi DE-13.</title>
        <authorList>
            <person name="Cheng M."/>
            <person name="Meng Q."/>
            <person name="Yang Y."/>
            <person name="Chu C."/>
            <person name="Yan X."/>
            <person name="He J."/>
            <person name="Li S."/>
        </authorList>
    </citation>
    <scope>NUCLEOTIDE SEQUENCE [LARGE SCALE GENOMIC DNA]</scope>
    <source>
        <strain evidence="13 14">DE-13</strain>
    </source>
</reference>
<evidence type="ECO:0000259" key="12">
    <source>
        <dbReference type="Pfam" id="PF07715"/>
    </source>
</evidence>
<keyword evidence="9 11" id="KW-0472">Membrane</keyword>
<dbReference type="STRING" id="1332080.ATN00_09995"/>
<accession>A0A0S3F462</accession>
<proteinExistence type="inferred from homology"/>
<keyword evidence="8" id="KW-0798">TonB box</keyword>
<evidence type="ECO:0000256" key="2">
    <source>
        <dbReference type="ARBA" id="ARBA00022448"/>
    </source>
</evidence>
<keyword evidence="13" id="KW-0675">Receptor</keyword>
<keyword evidence="3 11" id="KW-1134">Transmembrane beta strand</keyword>
<keyword evidence="4" id="KW-0410">Iron transport</keyword>
<dbReference type="Gene3D" id="2.40.170.20">
    <property type="entry name" value="TonB-dependent receptor, beta-barrel domain"/>
    <property type="match status" value="1"/>
</dbReference>
<sequence>MVSAIYLLPASALAQENTPPALDASAANDDIVVTARRSEENIQSTPVSVTAFNSDMLRTATIQNTADLMIKTPGVFLGGSGSRENSVFVIRGQSKALSGSNAPAVVSYFADVPQPTFSSGLAVYDMASVQVLKGPQGTLFGRNTTGGAVLFYPTAPTYDVGGYLQLGYGRFDNRQLEGALTVPIVRDKISLRLAGQYQKRDGYTKNIGIGGDFDDINSRAFRASLLIEPVEGVKNLTIFDYYRNSYNGDGTVLFGVVDQPGLIDLLGLREATLAELARQRARGPRVVDNDVSPTISRTRRLGITNRTDIDLSDSMSFTNIFGYRRTTGIGNYNVDGLPLLTSTGNPEIGLPAGVRLTFINGGSISRVEQFTDEIQLKGDAFGDRINWLLGGFYLKSRPFGPTGGGNSVGQPPLPGQTYPQNFPTYNYAFYRETSRALFGNVNINLDDILSGLRLNAGIRYTWDKESSCTATDLSTGGTLSEDICVEGTDPRLIIPTVNYAKSNAPTWTLGFDWQATQKLFTYLVTRRGYRSGGINTPTFGGNLLPYQSFGPERVTDVEAGIRSDWDVGGVKVRLNASAFVGYYDGVQIALSGVRTNPGCTVGAPVLGQPPYSPDGDCDPNNDPQSGTLLVNAGKARIAGLDFDGRISPTSHLSFTFGGNFLDPKTRSFNAPAVFTAYLGSREIPFDLVAKRTITLGAQYRLPLGDNVGELNFSADYYASSKLPYVDTYLPSYDVVNMRLDWNDVGARPLDLSVYMTNVFDKKYLQAGTVSGDTVGINAGIYGAPRQFGLTLRYRFGER</sequence>
<evidence type="ECO:0000313" key="13">
    <source>
        <dbReference type="EMBL" id="ALR22523.1"/>
    </source>
</evidence>
<comment type="similarity">
    <text evidence="11">Belongs to the TonB-dependent receptor family.</text>
</comment>
<keyword evidence="14" id="KW-1185">Reference proteome</keyword>
<keyword evidence="2 11" id="KW-0813">Transport</keyword>
<keyword evidence="5 11" id="KW-0812">Transmembrane</keyword>
<dbReference type="GO" id="GO:0006826">
    <property type="term" value="P:iron ion transport"/>
    <property type="evidence" value="ECO:0007669"/>
    <property type="project" value="UniProtKB-KW"/>
</dbReference>
<evidence type="ECO:0000313" key="14">
    <source>
        <dbReference type="Proteomes" id="UP000056968"/>
    </source>
</evidence>
<dbReference type="AlphaFoldDB" id="A0A0S3F462"/>
<name>A0A0S3F462_9SPHN</name>
<evidence type="ECO:0000256" key="4">
    <source>
        <dbReference type="ARBA" id="ARBA00022496"/>
    </source>
</evidence>
<evidence type="ECO:0000256" key="8">
    <source>
        <dbReference type="ARBA" id="ARBA00023077"/>
    </source>
</evidence>
<dbReference type="KEGG" id="sbd:ATN00_09995"/>
<evidence type="ECO:0000256" key="9">
    <source>
        <dbReference type="ARBA" id="ARBA00023136"/>
    </source>
</evidence>
<organism evidence="13 14">
    <name type="scientific">Sphingobium baderi</name>
    <dbReference type="NCBI Taxonomy" id="1332080"/>
    <lineage>
        <taxon>Bacteria</taxon>
        <taxon>Pseudomonadati</taxon>
        <taxon>Pseudomonadota</taxon>
        <taxon>Alphaproteobacteria</taxon>
        <taxon>Sphingomonadales</taxon>
        <taxon>Sphingomonadaceae</taxon>
        <taxon>Sphingobium</taxon>
    </lineage>
</organism>
<dbReference type="GO" id="GO:0009279">
    <property type="term" value="C:cell outer membrane"/>
    <property type="evidence" value="ECO:0007669"/>
    <property type="project" value="UniProtKB-SubCell"/>
</dbReference>
<evidence type="ECO:0000256" key="7">
    <source>
        <dbReference type="ARBA" id="ARBA00023065"/>
    </source>
</evidence>
<dbReference type="EMBL" id="CP013264">
    <property type="protein sequence ID" value="ALR22523.1"/>
    <property type="molecule type" value="Genomic_DNA"/>
</dbReference>
<keyword evidence="10 11" id="KW-0998">Cell outer membrane</keyword>
<dbReference type="SUPFAM" id="SSF56935">
    <property type="entry name" value="Porins"/>
    <property type="match status" value="1"/>
</dbReference>
<gene>
    <name evidence="13" type="ORF">ATN00_09995</name>
</gene>
<keyword evidence="6" id="KW-0408">Iron</keyword>
<dbReference type="InterPro" id="IPR039426">
    <property type="entry name" value="TonB-dep_rcpt-like"/>
</dbReference>
<dbReference type="Proteomes" id="UP000056968">
    <property type="component" value="Chromosome"/>
</dbReference>
<dbReference type="Pfam" id="PF07715">
    <property type="entry name" value="Plug"/>
    <property type="match status" value="1"/>
</dbReference>
<protein>
    <submittedName>
        <fullName evidence="13">TonB-dependent receptor</fullName>
    </submittedName>
</protein>
<feature type="domain" description="TonB-dependent receptor plug" evidence="12">
    <location>
        <begin position="42"/>
        <end position="148"/>
    </location>
</feature>
<evidence type="ECO:0000256" key="10">
    <source>
        <dbReference type="ARBA" id="ARBA00023237"/>
    </source>
</evidence>
<keyword evidence="7" id="KW-0406">Ion transport</keyword>
<dbReference type="PROSITE" id="PS52016">
    <property type="entry name" value="TONB_DEPENDENT_REC_3"/>
    <property type="match status" value="1"/>
</dbReference>
<evidence type="ECO:0000256" key="3">
    <source>
        <dbReference type="ARBA" id="ARBA00022452"/>
    </source>
</evidence>
<dbReference type="InterPro" id="IPR012910">
    <property type="entry name" value="Plug_dom"/>
</dbReference>
<evidence type="ECO:0000256" key="11">
    <source>
        <dbReference type="PROSITE-ProRule" id="PRU01360"/>
    </source>
</evidence>
<dbReference type="PANTHER" id="PTHR32552:SF81">
    <property type="entry name" value="TONB-DEPENDENT OUTER MEMBRANE RECEPTOR"/>
    <property type="match status" value="1"/>
</dbReference>
<comment type="subcellular location">
    <subcellularLocation>
        <location evidence="1 11">Cell outer membrane</location>
        <topology evidence="1 11">Multi-pass membrane protein</topology>
    </subcellularLocation>
</comment>
<dbReference type="PANTHER" id="PTHR32552">
    <property type="entry name" value="FERRICHROME IRON RECEPTOR-RELATED"/>
    <property type="match status" value="1"/>
</dbReference>
<dbReference type="InterPro" id="IPR036942">
    <property type="entry name" value="Beta-barrel_TonB_sf"/>
</dbReference>